<proteinExistence type="inferred from homology"/>
<dbReference type="InterPro" id="IPR001867">
    <property type="entry name" value="OmpR/PhoB-type_DNA-bd"/>
</dbReference>
<evidence type="ECO:0000313" key="8">
    <source>
        <dbReference type="Proteomes" id="UP000639606"/>
    </source>
</evidence>
<protein>
    <submittedName>
        <fullName evidence="7">SARP family transcriptional regulator</fullName>
    </submittedName>
</protein>
<sequence length="1011" mass="110448">MEFKVLGPLEVLGEEGRVNPGGRKQQHVLATLLLASGNMVPVDRLVEAVWAGRPPTTAAHQVRKTVADLRRRLGDELIVTDGPGYRLVLCEEQLDLNLFNLRMARAAEAIASSLASNAAAQLDLGLRLWRDSALCGLGGPVLGPAIVQLNERRLVACEQLNELRLALGEAASVLTELRAMVEQYPLRETLHRQLMIALYRTGRQAEALRAFADARALLADELGVDPGPQLQRLHEQILRGDLDTGLEPVERAISVVNTTAEHAPTPNTLPYNLPDFTGRAAELTDIVASVPPVEDRALTIIAIDGMVGVGKTSLALHAAHTIGNAFPDGQLFVDLRGHVEGIEPINPTEALEQLLQAIGVSGEQIPSDLAARSAMWRVRTAGKRMLIVLDDATGIEQIRPLLPGAASCLLLITSRARITDLDGVHALTLSPMSKEDSVMLVSRIIGDRKVEESGSAVTELVKACGHLPLALRIAATRLQTRPTWTVKDLVNRLRNEDQRLDGLTLGNRSVSSAIELSYRRLPTEHRRLFRCVALTLGNDFDTRVAAAMTAASVPRTERLLEDLLDAQLLIQPRPKRYAMHGLLREYAQQALRAEESEAERAAIFQRLLDYYLYTAEAAASRIHPGRRRLALDVPPPTTGSPEFDSQAAALTWFDQEQDGLFAAVSHVAEQGPDHHGSHLPRAMASYLQIRGRLHNHIGMLRKALKSAARTGDQALKAMNLGALSSVQWQLGQCTEAFDNMWRALSIAENSGDRECEGECLNRIGLLSEAVGRYEAARSFLQRALSIHRQTGNLFEEGLALNSICSVHLAMGRFQLAGEAARSALLLHRRLGHRAYVVSALHSVATAELRLHHHTEALAVLDTAAETAQRIGYRSGEAIVLTRRADTHLAMGMLDEAYRCGIRALELVWTVQVPALEAEATNTLAAVSFALGDLTTAMARHRNALDIARRVQRRIEVARAMEGIGLVSAALGEHEEAARQWRSALHHHMAMGTPDVFRLRSRITAVAGREGA</sequence>
<keyword evidence="4" id="KW-0804">Transcription</keyword>
<dbReference type="Proteomes" id="UP000639606">
    <property type="component" value="Unassembled WGS sequence"/>
</dbReference>
<name>A0A918AUC0_9PSEU</name>
<comment type="similarity">
    <text evidence="1">Belongs to the AfsR/DnrI/RedD regulatory family.</text>
</comment>
<dbReference type="Pfam" id="PF13424">
    <property type="entry name" value="TPR_12"/>
    <property type="match status" value="1"/>
</dbReference>
<dbReference type="PANTHER" id="PTHR35807">
    <property type="entry name" value="TRANSCRIPTIONAL REGULATOR REDD-RELATED"/>
    <property type="match status" value="1"/>
</dbReference>
<keyword evidence="3" id="KW-0238">DNA-binding</keyword>
<reference evidence="7" key="2">
    <citation type="submission" date="2020-09" db="EMBL/GenBank/DDBJ databases">
        <authorList>
            <person name="Sun Q."/>
            <person name="Ohkuma M."/>
        </authorList>
    </citation>
    <scope>NUCLEOTIDE SEQUENCE</scope>
    <source>
        <strain evidence="7">JCM 3313</strain>
    </source>
</reference>
<dbReference type="SMART" id="SM00862">
    <property type="entry name" value="Trans_reg_C"/>
    <property type="match status" value="1"/>
</dbReference>
<evidence type="ECO:0000256" key="4">
    <source>
        <dbReference type="ARBA" id="ARBA00023163"/>
    </source>
</evidence>
<dbReference type="EMBL" id="BMRG01000031">
    <property type="protein sequence ID" value="GGP86508.1"/>
    <property type="molecule type" value="Genomic_DNA"/>
</dbReference>
<dbReference type="Pfam" id="PF00486">
    <property type="entry name" value="Trans_reg_C"/>
    <property type="match status" value="1"/>
</dbReference>
<feature type="domain" description="OmpR/PhoB-type" evidence="5">
    <location>
        <begin position="15"/>
        <end position="87"/>
    </location>
</feature>
<accession>A0A918AUC0</accession>
<evidence type="ECO:0000259" key="6">
    <source>
        <dbReference type="SMART" id="SM01043"/>
    </source>
</evidence>
<dbReference type="CDD" id="cd15831">
    <property type="entry name" value="BTAD"/>
    <property type="match status" value="1"/>
</dbReference>
<gene>
    <name evidence="7" type="ORF">GCM10010185_70310</name>
</gene>
<dbReference type="SMART" id="SM01043">
    <property type="entry name" value="BTAD"/>
    <property type="match status" value="1"/>
</dbReference>
<dbReference type="InterPro" id="IPR011990">
    <property type="entry name" value="TPR-like_helical_dom_sf"/>
</dbReference>
<dbReference type="Gene3D" id="1.10.10.10">
    <property type="entry name" value="Winged helix-like DNA-binding domain superfamily/Winged helix DNA-binding domain"/>
    <property type="match status" value="1"/>
</dbReference>
<dbReference type="GO" id="GO:0043531">
    <property type="term" value="F:ADP binding"/>
    <property type="evidence" value="ECO:0007669"/>
    <property type="project" value="InterPro"/>
</dbReference>
<evidence type="ECO:0000256" key="1">
    <source>
        <dbReference type="ARBA" id="ARBA00005820"/>
    </source>
</evidence>
<dbReference type="GO" id="GO:0006355">
    <property type="term" value="P:regulation of DNA-templated transcription"/>
    <property type="evidence" value="ECO:0007669"/>
    <property type="project" value="InterPro"/>
</dbReference>
<dbReference type="InterPro" id="IPR019734">
    <property type="entry name" value="TPR_rpt"/>
</dbReference>
<dbReference type="Gene3D" id="1.25.40.10">
    <property type="entry name" value="Tetratricopeptide repeat domain"/>
    <property type="match status" value="3"/>
</dbReference>
<dbReference type="InterPro" id="IPR016032">
    <property type="entry name" value="Sig_transdc_resp-reg_C-effctor"/>
</dbReference>
<dbReference type="PANTHER" id="PTHR35807:SF1">
    <property type="entry name" value="TRANSCRIPTIONAL REGULATOR REDD"/>
    <property type="match status" value="1"/>
</dbReference>
<dbReference type="InterPro" id="IPR036388">
    <property type="entry name" value="WH-like_DNA-bd_sf"/>
</dbReference>
<dbReference type="Pfam" id="PF03704">
    <property type="entry name" value="BTAD"/>
    <property type="match status" value="1"/>
</dbReference>
<evidence type="ECO:0000313" key="7">
    <source>
        <dbReference type="EMBL" id="GGP86508.1"/>
    </source>
</evidence>
<dbReference type="SUPFAM" id="SSF46894">
    <property type="entry name" value="C-terminal effector domain of the bipartite response regulators"/>
    <property type="match status" value="1"/>
</dbReference>
<dbReference type="AlphaFoldDB" id="A0A918AUC0"/>
<keyword evidence="8" id="KW-1185">Reference proteome</keyword>
<dbReference type="InterPro" id="IPR027417">
    <property type="entry name" value="P-loop_NTPase"/>
</dbReference>
<evidence type="ECO:0000256" key="3">
    <source>
        <dbReference type="ARBA" id="ARBA00023125"/>
    </source>
</evidence>
<evidence type="ECO:0000256" key="2">
    <source>
        <dbReference type="ARBA" id="ARBA00023015"/>
    </source>
</evidence>
<dbReference type="SUPFAM" id="SSF48452">
    <property type="entry name" value="TPR-like"/>
    <property type="match status" value="3"/>
</dbReference>
<feature type="domain" description="Bacterial transcriptional activator" evidence="6">
    <location>
        <begin position="94"/>
        <end position="238"/>
    </location>
</feature>
<organism evidence="7 8">
    <name type="scientific">Saccharothrix coeruleofusca</name>
    <dbReference type="NCBI Taxonomy" id="33919"/>
    <lineage>
        <taxon>Bacteria</taxon>
        <taxon>Bacillati</taxon>
        <taxon>Actinomycetota</taxon>
        <taxon>Actinomycetes</taxon>
        <taxon>Pseudonocardiales</taxon>
        <taxon>Pseudonocardiaceae</taxon>
        <taxon>Saccharothrix</taxon>
    </lineage>
</organism>
<dbReference type="SMART" id="SM00028">
    <property type="entry name" value="TPR"/>
    <property type="match status" value="5"/>
</dbReference>
<dbReference type="InterPro" id="IPR051677">
    <property type="entry name" value="AfsR-DnrI-RedD_regulator"/>
</dbReference>
<dbReference type="Gene3D" id="3.40.50.300">
    <property type="entry name" value="P-loop containing nucleotide triphosphate hydrolases"/>
    <property type="match status" value="1"/>
</dbReference>
<dbReference type="GO" id="GO:0000160">
    <property type="term" value="P:phosphorelay signal transduction system"/>
    <property type="evidence" value="ECO:0007669"/>
    <property type="project" value="InterPro"/>
</dbReference>
<dbReference type="GO" id="GO:0003677">
    <property type="term" value="F:DNA binding"/>
    <property type="evidence" value="ECO:0007669"/>
    <property type="project" value="UniProtKB-KW"/>
</dbReference>
<dbReference type="SUPFAM" id="SSF52540">
    <property type="entry name" value="P-loop containing nucleoside triphosphate hydrolases"/>
    <property type="match status" value="1"/>
</dbReference>
<keyword evidence="2" id="KW-0805">Transcription regulation</keyword>
<comment type="caution">
    <text evidence="7">The sequence shown here is derived from an EMBL/GenBank/DDBJ whole genome shotgun (WGS) entry which is preliminary data.</text>
</comment>
<dbReference type="PRINTS" id="PR00364">
    <property type="entry name" value="DISEASERSIST"/>
</dbReference>
<dbReference type="InterPro" id="IPR005158">
    <property type="entry name" value="BTAD"/>
</dbReference>
<evidence type="ECO:0000259" key="5">
    <source>
        <dbReference type="SMART" id="SM00862"/>
    </source>
</evidence>
<reference evidence="7" key="1">
    <citation type="journal article" date="2014" name="Int. J. Syst. Evol. Microbiol.">
        <title>Complete genome sequence of Corynebacterium casei LMG S-19264T (=DSM 44701T), isolated from a smear-ripened cheese.</title>
        <authorList>
            <consortium name="US DOE Joint Genome Institute (JGI-PGF)"/>
            <person name="Walter F."/>
            <person name="Albersmeier A."/>
            <person name="Kalinowski J."/>
            <person name="Ruckert C."/>
        </authorList>
    </citation>
    <scope>NUCLEOTIDE SEQUENCE</scope>
    <source>
        <strain evidence="7">JCM 3313</strain>
    </source>
</reference>